<protein>
    <submittedName>
        <fullName evidence="3">Uncharacterized protein</fullName>
    </submittedName>
</protein>
<feature type="compositionally biased region" description="Polar residues" evidence="1">
    <location>
        <begin position="48"/>
        <end position="58"/>
    </location>
</feature>
<keyword evidence="2" id="KW-0812">Transmembrane</keyword>
<feature type="region of interest" description="Disordered" evidence="1">
    <location>
        <begin position="40"/>
        <end position="64"/>
    </location>
</feature>
<evidence type="ECO:0000313" key="4">
    <source>
        <dbReference type="Proteomes" id="UP000314294"/>
    </source>
</evidence>
<keyword evidence="2" id="KW-1133">Transmembrane helix</keyword>
<comment type="caution">
    <text evidence="3">The sequence shown here is derived from an EMBL/GenBank/DDBJ whole genome shotgun (WGS) entry which is preliminary data.</text>
</comment>
<evidence type="ECO:0000313" key="3">
    <source>
        <dbReference type="EMBL" id="TNN81429.1"/>
    </source>
</evidence>
<keyword evidence="2" id="KW-0472">Membrane</keyword>
<organism evidence="3 4">
    <name type="scientific">Liparis tanakae</name>
    <name type="common">Tanaka's snailfish</name>
    <dbReference type="NCBI Taxonomy" id="230148"/>
    <lineage>
        <taxon>Eukaryota</taxon>
        <taxon>Metazoa</taxon>
        <taxon>Chordata</taxon>
        <taxon>Craniata</taxon>
        <taxon>Vertebrata</taxon>
        <taxon>Euteleostomi</taxon>
        <taxon>Actinopterygii</taxon>
        <taxon>Neopterygii</taxon>
        <taxon>Teleostei</taxon>
        <taxon>Neoteleostei</taxon>
        <taxon>Acanthomorphata</taxon>
        <taxon>Eupercaria</taxon>
        <taxon>Perciformes</taxon>
        <taxon>Cottioidei</taxon>
        <taxon>Cottales</taxon>
        <taxon>Liparidae</taxon>
        <taxon>Liparis</taxon>
    </lineage>
</organism>
<feature type="transmembrane region" description="Helical" evidence="2">
    <location>
        <begin position="118"/>
        <end position="143"/>
    </location>
</feature>
<accession>A0A4Z2ITT9</accession>
<dbReference type="AlphaFoldDB" id="A0A4Z2ITT9"/>
<sequence length="163" mass="18097">MEGGCKRLPVDLEWSEWRSLGFPSVGVTLFLCLILSGERESESPPSIGCSSKSQGQTSGFRGRGDLGGRGFRVSRLSSLSPPLSLEWRLLDGDCPAFCLWWERLPLLIPELVLPLRPFLLVSSTLCVLLVSPGIFSLALAITLRDFCMMEVRRWTGFFSCVKL</sequence>
<keyword evidence="4" id="KW-1185">Reference proteome</keyword>
<evidence type="ECO:0000256" key="1">
    <source>
        <dbReference type="SAM" id="MobiDB-lite"/>
    </source>
</evidence>
<reference evidence="3 4" key="1">
    <citation type="submission" date="2019-03" db="EMBL/GenBank/DDBJ databases">
        <title>First draft genome of Liparis tanakae, snailfish: a comprehensive survey of snailfish specific genes.</title>
        <authorList>
            <person name="Kim W."/>
            <person name="Song I."/>
            <person name="Jeong J.-H."/>
            <person name="Kim D."/>
            <person name="Kim S."/>
            <person name="Ryu S."/>
            <person name="Song J.Y."/>
            <person name="Lee S.K."/>
        </authorList>
    </citation>
    <scope>NUCLEOTIDE SEQUENCE [LARGE SCALE GENOMIC DNA]</scope>
    <source>
        <tissue evidence="3">Muscle</tissue>
    </source>
</reference>
<gene>
    <name evidence="3" type="ORF">EYF80_008201</name>
</gene>
<dbReference type="Proteomes" id="UP000314294">
    <property type="component" value="Unassembled WGS sequence"/>
</dbReference>
<proteinExistence type="predicted"/>
<dbReference type="EMBL" id="SRLO01000046">
    <property type="protein sequence ID" value="TNN81429.1"/>
    <property type="molecule type" value="Genomic_DNA"/>
</dbReference>
<name>A0A4Z2ITT9_9TELE</name>
<evidence type="ECO:0000256" key="2">
    <source>
        <dbReference type="SAM" id="Phobius"/>
    </source>
</evidence>